<dbReference type="SUPFAM" id="SSF56801">
    <property type="entry name" value="Acetyl-CoA synthetase-like"/>
    <property type="match status" value="1"/>
</dbReference>
<comment type="cofactor">
    <cofactor evidence="1">
        <name>pantetheine 4'-phosphate</name>
        <dbReference type="ChEBI" id="CHEBI:47942"/>
    </cofactor>
</comment>
<dbReference type="AlphaFoldDB" id="A0A4U3A2I6"/>
<dbReference type="FunFam" id="1.10.1200.10:FF:000005">
    <property type="entry name" value="Nonribosomal peptide synthetase 1"/>
    <property type="match status" value="1"/>
</dbReference>
<gene>
    <name evidence="6" type="ORF">FC699_34360</name>
</gene>
<dbReference type="Pfam" id="PF13193">
    <property type="entry name" value="AMP-binding_C"/>
    <property type="match status" value="1"/>
</dbReference>
<dbReference type="InterPro" id="IPR009081">
    <property type="entry name" value="PP-bd_ACP"/>
</dbReference>
<dbReference type="Proteomes" id="UP000305222">
    <property type="component" value="Unassembled WGS sequence"/>
</dbReference>
<evidence type="ECO:0000256" key="1">
    <source>
        <dbReference type="ARBA" id="ARBA00001957"/>
    </source>
</evidence>
<evidence type="ECO:0000259" key="5">
    <source>
        <dbReference type="PROSITE" id="PS50075"/>
    </source>
</evidence>
<evidence type="ECO:0000256" key="3">
    <source>
        <dbReference type="ARBA" id="ARBA00022450"/>
    </source>
</evidence>
<dbReference type="Gene3D" id="3.30.300.30">
    <property type="match status" value="1"/>
</dbReference>
<dbReference type="PANTHER" id="PTHR44845">
    <property type="entry name" value="CARRIER DOMAIN-CONTAINING PROTEIN"/>
    <property type="match status" value="1"/>
</dbReference>
<protein>
    <recommendedName>
        <fullName evidence="5">Carrier domain-containing protein</fullName>
    </recommendedName>
</protein>
<organism evidence="6 7">
    <name type="scientific">Bacillus wiedmannii</name>
    <dbReference type="NCBI Taxonomy" id="1890302"/>
    <lineage>
        <taxon>Bacteria</taxon>
        <taxon>Bacillati</taxon>
        <taxon>Bacillota</taxon>
        <taxon>Bacilli</taxon>
        <taxon>Bacillales</taxon>
        <taxon>Bacillaceae</taxon>
        <taxon>Bacillus</taxon>
        <taxon>Bacillus cereus group</taxon>
    </lineage>
</organism>
<dbReference type="PROSITE" id="PS50075">
    <property type="entry name" value="CARRIER"/>
    <property type="match status" value="1"/>
</dbReference>
<dbReference type="InterPro" id="IPR036736">
    <property type="entry name" value="ACP-like_sf"/>
</dbReference>
<reference evidence="6 7" key="1">
    <citation type="journal article" date="2019" name="Environ. Microbiol.">
        <title>An active ?-lactamase is a part of an orchestrated cell wall stress resistance network of Bacillus subtilis and related rhizosphere species.</title>
        <authorList>
            <person name="Bucher T."/>
            <person name="Keren-Paz A."/>
            <person name="Hausser J."/>
            <person name="Olender T."/>
            <person name="Cytryn E."/>
            <person name="Kolodkin-Gal I."/>
        </authorList>
    </citation>
    <scope>NUCLEOTIDE SEQUENCE [LARGE SCALE GENOMIC DNA]</scope>
    <source>
        <strain evidence="6 7">I5</strain>
    </source>
</reference>
<dbReference type="InterPro" id="IPR045851">
    <property type="entry name" value="AMP-bd_C_sf"/>
</dbReference>
<evidence type="ECO:0000313" key="7">
    <source>
        <dbReference type="Proteomes" id="UP000305222"/>
    </source>
</evidence>
<dbReference type="PANTHER" id="PTHR44845:SF7">
    <property type="entry name" value="PLIPASTATIN SYNTHASE SUBUNIT D"/>
    <property type="match status" value="1"/>
</dbReference>
<dbReference type="PROSITE" id="PS00012">
    <property type="entry name" value="PHOSPHOPANTETHEINE"/>
    <property type="match status" value="1"/>
</dbReference>
<dbReference type="GO" id="GO:0044550">
    <property type="term" value="P:secondary metabolite biosynthetic process"/>
    <property type="evidence" value="ECO:0007669"/>
    <property type="project" value="UniProtKB-ARBA"/>
</dbReference>
<feature type="non-terminal residue" evidence="6">
    <location>
        <position position="1"/>
    </location>
</feature>
<feature type="domain" description="Carrier" evidence="5">
    <location>
        <begin position="111"/>
        <end position="168"/>
    </location>
</feature>
<evidence type="ECO:0000313" key="6">
    <source>
        <dbReference type="EMBL" id="TKI80980.1"/>
    </source>
</evidence>
<name>A0A4U3A2I6_9BACI</name>
<dbReference type="SUPFAM" id="SSF47336">
    <property type="entry name" value="ACP-like"/>
    <property type="match status" value="1"/>
</dbReference>
<dbReference type="Pfam" id="PF00550">
    <property type="entry name" value="PP-binding"/>
    <property type="match status" value="1"/>
</dbReference>
<keyword evidence="4" id="KW-0597">Phosphoprotein</keyword>
<sequence>YLGRMDNQVKIRGFRIELGEIESTLQEHDLVKEAVVMVRENQSGDKRLVAYVVGEGSLEEWREYLKTKLPIHMIPSYFVEMKELPLTINGKIDQKSLPIPDYQGVQEGYVAPRNEREHKLSIIWERVLGSKRIGMNDNFFEIGGDSILSIQIVSRAKQVGLQLTPKQI</sequence>
<accession>A0A4U3A2I6</accession>
<comment type="caution">
    <text evidence="6">The sequence shown here is derived from an EMBL/GenBank/DDBJ whole genome shotgun (WGS) entry which is preliminary data.</text>
</comment>
<evidence type="ECO:0000256" key="2">
    <source>
        <dbReference type="ARBA" id="ARBA00006432"/>
    </source>
</evidence>
<dbReference type="EMBL" id="SZON01003271">
    <property type="protein sequence ID" value="TKI80980.1"/>
    <property type="molecule type" value="Genomic_DNA"/>
</dbReference>
<comment type="similarity">
    <text evidence="2">Belongs to the ATP-dependent AMP-binding enzyme family.</text>
</comment>
<feature type="non-terminal residue" evidence="6">
    <location>
        <position position="168"/>
    </location>
</feature>
<proteinExistence type="inferred from homology"/>
<dbReference type="Gene3D" id="1.10.1200.10">
    <property type="entry name" value="ACP-like"/>
    <property type="match status" value="1"/>
</dbReference>
<dbReference type="FunFam" id="3.30.300.30:FF:000010">
    <property type="entry name" value="Enterobactin synthetase component F"/>
    <property type="match status" value="1"/>
</dbReference>
<keyword evidence="3" id="KW-0596">Phosphopantetheine</keyword>
<dbReference type="InterPro" id="IPR025110">
    <property type="entry name" value="AMP-bd_C"/>
</dbReference>
<evidence type="ECO:0000256" key="4">
    <source>
        <dbReference type="ARBA" id="ARBA00022553"/>
    </source>
</evidence>
<dbReference type="InterPro" id="IPR006162">
    <property type="entry name" value="Ppantetheine_attach_site"/>
</dbReference>